<dbReference type="Gene3D" id="1.20.1280.50">
    <property type="match status" value="1"/>
</dbReference>
<keyword evidence="3" id="KW-1185">Reference proteome</keyword>
<evidence type="ECO:0000256" key="1">
    <source>
        <dbReference type="SAM" id="MobiDB-lite"/>
    </source>
</evidence>
<evidence type="ECO:0000313" key="3">
    <source>
        <dbReference type="Proteomes" id="UP000736335"/>
    </source>
</evidence>
<evidence type="ECO:0008006" key="4">
    <source>
        <dbReference type="Google" id="ProtNLM"/>
    </source>
</evidence>
<dbReference type="OrthoDB" id="2269034at2759"/>
<name>A0A9P6H547_9AGAM</name>
<comment type="caution">
    <text evidence="2">The sequence shown here is derived from an EMBL/GenBank/DDBJ whole genome shotgun (WGS) entry which is preliminary data.</text>
</comment>
<feature type="compositionally biased region" description="Acidic residues" evidence="1">
    <location>
        <begin position="236"/>
        <end position="253"/>
    </location>
</feature>
<sequence length="595" mass="67369">MTSMDVVRRVPASIQSLPLNPRLGSNLVIALGYPKPVLATHSAKRSIIDSLIPNIHLCKRGHPFRNPWLWRDPATNKPPEASRTQMQTIPPEILTCIFCHICQSARRTTRTGFLITNPAEHRKALITLTHVCRYWRATILSSPQFWTTADLSHRFMTPALLERSGSLPIIATYMTPNTDAPVPSTEALLPHFSRIQKFHIDVNSLEQLMEFLSNLRGHSPILEAVELRCSFADERDIDDDDDADDDDDDDDSTETWKEDFELPAMLRDATTLKFFRASTLPFSDCFLELHHLTHLELSSCATAWACDYRSVMAANPMLEVVILRGTAINWEERISMDGSETTPINLPHLRRLELHDVLVERILRDFVLPPGTHLTCTSITRSVIPRSDDLLNASTVEKLQFRFLSRLTRTVFGSGPNGTFLLTIYFHGLNLDISDVTLGLVKQLSISFADTGTGEADPSLTFVDIPGYLLESNFSSFSRLQALILQRVRGCEGILRRLCDPHIFPRLNTVVLVNVQSHTTYWPSLVELARVRGHHPGPSNILRVDIGCRAEEPSEPDQLAELRAYVCSVEVKPWNYEVEELDWLNDSRFTDFNRL</sequence>
<dbReference type="EMBL" id="WIUZ02000024">
    <property type="protein sequence ID" value="KAF9778216.1"/>
    <property type="molecule type" value="Genomic_DNA"/>
</dbReference>
<dbReference type="AlphaFoldDB" id="A0A9P6H547"/>
<proteinExistence type="predicted"/>
<accession>A0A9P6H547</accession>
<dbReference type="SUPFAM" id="SSF52058">
    <property type="entry name" value="L domain-like"/>
    <property type="match status" value="1"/>
</dbReference>
<reference evidence="2" key="1">
    <citation type="journal article" date="2020" name="Nat. Commun.">
        <title>Large-scale genome sequencing of mycorrhizal fungi provides insights into the early evolution of symbiotic traits.</title>
        <authorList>
            <person name="Miyauchi S."/>
            <person name="Kiss E."/>
            <person name="Kuo A."/>
            <person name="Drula E."/>
            <person name="Kohler A."/>
            <person name="Sanchez-Garcia M."/>
            <person name="Morin E."/>
            <person name="Andreopoulos B."/>
            <person name="Barry K.W."/>
            <person name="Bonito G."/>
            <person name="Buee M."/>
            <person name="Carver A."/>
            <person name="Chen C."/>
            <person name="Cichocki N."/>
            <person name="Clum A."/>
            <person name="Culley D."/>
            <person name="Crous P.W."/>
            <person name="Fauchery L."/>
            <person name="Girlanda M."/>
            <person name="Hayes R.D."/>
            <person name="Keri Z."/>
            <person name="LaButti K."/>
            <person name="Lipzen A."/>
            <person name="Lombard V."/>
            <person name="Magnuson J."/>
            <person name="Maillard F."/>
            <person name="Murat C."/>
            <person name="Nolan M."/>
            <person name="Ohm R.A."/>
            <person name="Pangilinan J."/>
            <person name="Pereira M.F."/>
            <person name="Perotto S."/>
            <person name="Peter M."/>
            <person name="Pfister S."/>
            <person name="Riley R."/>
            <person name="Sitrit Y."/>
            <person name="Stielow J.B."/>
            <person name="Szollosi G."/>
            <person name="Zifcakova L."/>
            <person name="Stursova M."/>
            <person name="Spatafora J.W."/>
            <person name="Tedersoo L."/>
            <person name="Vaario L.M."/>
            <person name="Yamada A."/>
            <person name="Yan M."/>
            <person name="Wang P."/>
            <person name="Xu J."/>
            <person name="Bruns T."/>
            <person name="Baldrian P."/>
            <person name="Vilgalys R."/>
            <person name="Dunand C."/>
            <person name="Henrissat B."/>
            <person name="Grigoriev I.V."/>
            <person name="Hibbett D."/>
            <person name="Nagy L.G."/>
            <person name="Martin F.M."/>
        </authorList>
    </citation>
    <scope>NUCLEOTIDE SEQUENCE</scope>
    <source>
        <strain evidence="2">UH-Tt-Lm1</strain>
    </source>
</reference>
<reference evidence="2" key="2">
    <citation type="submission" date="2020-11" db="EMBL/GenBank/DDBJ databases">
        <authorList>
            <consortium name="DOE Joint Genome Institute"/>
            <person name="Kuo A."/>
            <person name="Miyauchi S."/>
            <person name="Kiss E."/>
            <person name="Drula E."/>
            <person name="Kohler A."/>
            <person name="Sanchez-Garcia M."/>
            <person name="Andreopoulos B."/>
            <person name="Barry K.W."/>
            <person name="Bonito G."/>
            <person name="Buee M."/>
            <person name="Carver A."/>
            <person name="Chen C."/>
            <person name="Cichocki N."/>
            <person name="Clum A."/>
            <person name="Culley D."/>
            <person name="Crous P.W."/>
            <person name="Fauchery L."/>
            <person name="Girlanda M."/>
            <person name="Hayes R."/>
            <person name="Keri Z."/>
            <person name="Labutti K."/>
            <person name="Lipzen A."/>
            <person name="Lombard V."/>
            <person name="Magnuson J."/>
            <person name="Maillard F."/>
            <person name="Morin E."/>
            <person name="Murat C."/>
            <person name="Nolan M."/>
            <person name="Ohm R."/>
            <person name="Pangilinan J."/>
            <person name="Pereira M."/>
            <person name="Perotto S."/>
            <person name="Peter M."/>
            <person name="Riley R."/>
            <person name="Sitrit Y."/>
            <person name="Stielow B."/>
            <person name="Szollosi G."/>
            <person name="Zifcakova L."/>
            <person name="Stursova M."/>
            <person name="Spatafora J.W."/>
            <person name="Tedersoo L."/>
            <person name="Vaario L.-M."/>
            <person name="Yamada A."/>
            <person name="Yan M."/>
            <person name="Wang P."/>
            <person name="Xu J."/>
            <person name="Bruns T."/>
            <person name="Baldrian P."/>
            <person name="Vilgalys R."/>
            <person name="Henrissat B."/>
            <person name="Grigoriev I.V."/>
            <person name="Hibbett D."/>
            <person name="Nagy L.G."/>
            <person name="Martin F.M."/>
        </authorList>
    </citation>
    <scope>NUCLEOTIDE SEQUENCE</scope>
    <source>
        <strain evidence="2">UH-Tt-Lm1</strain>
    </source>
</reference>
<evidence type="ECO:0000313" key="2">
    <source>
        <dbReference type="EMBL" id="KAF9778216.1"/>
    </source>
</evidence>
<gene>
    <name evidence="2" type="ORF">BJ322DRAFT_1025289</name>
</gene>
<feature type="region of interest" description="Disordered" evidence="1">
    <location>
        <begin position="236"/>
        <end position="257"/>
    </location>
</feature>
<dbReference type="InterPro" id="IPR036047">
    <property type="entry name" value="F-box-like_dom_sf"/>
</dbReference>
<dbReference type="Proteomes" id="UP000736335">
    <property type="component" value="Unassembled WGS sequence"/>
</dbReference>
<organism evidence="2 3">
    <name type="scientific">Thelephora terrestris</name>
    <dbReference type="NCBI Taxonomy" id="56493"/>
    <lineage>
        <taxon>Eukaryota</taxon>
        <taxon>Fungi</taxon>
        <taxon>Dikarya</taxon>
        <taxon>Basidiomycota</taxon>
        <taxon>Agaricomycotina</taxon>
        <taxon>Agaricomycetes</taxon>
        <taxon>Thelephorales</taxon>
        <taxon>Thelephoraceae</taxon>
        <taxon>Thelephora</taxon>
    </lineage>
</organism>
<protein>
    <recommendedName>
        <fullName evidence="4">F-box domain-containing protein</fullName>
    </recommendedName>
</protein>
<dbReference type="SUPFAM" id="SSF81383">
    <property type="entry name" value="F-box domain"/>
    <property type="match status" value="1"/>
</dbReference>